<evidence type="ECO:0000256" key="4">
    <source>
        <dbReference type="ARBA" id="ARBA00022741"/>
    </source>
</evidence>
<dbReference type="Pfam" id="PF25601">
    <property type="entry name" value="AAA_lid_14"/>
    <property type="match status" value="1"/>
</dbReference>
<dbReference type="AlphaFoldDB" id="A0A1C3DZ62"/>
<dbReference type="Gene3D" id="3.40.50.300">
    <property type="entry name" value="P-loop containing nucleotide triphosphate hydrolases"/>
    <property type="match status" value="1"/>
</dbReference>
<evidence type="ECO:0000256" key="10">
    <source>
        <dbReference type="ARBA" id="ARBA00023163"/>
    </source>
</evidence>
<dbReference type="InterPro" id="IPR013767">
    <property type="entry name" value="PAS_fold"/>
</dbReference>
<evidence type="ECO:0000256" key="6">
    <source>
        <dbReference type="ARBA" id="ARBA00022840"/>
    </source>
</evidence>
<keyword evidence="4" id="KW-0547">Nucleotide-binding</keyword>
<dbReference type="GO" id="GO:0003677">
    <property type="term" value="F:DNA binding"/>
    <property type="evidence" value="ECO:0007669"/>
    <property type="project" value="UniProtKB-KW"/>
</dbReference>
<dbReference type="KEGG" id="pds:CAY62_08130"/>
<dbReference type="Pfam" id="PF00989">
    <property type="entry name" value="PAS"/>
    <property type="match status" value="1"/>
</dbReference>
<dbReference type="SUPFAM" id="SSF52540">
    <property type="entry name" value="P-loop containing nucleoside triphosphate hydrolases"/>
    <property type="match status" value="1"/>
</dbReference>
<keyword evidence="3" id="KW-0678">Repressor</keyword>
<proteinExistence type="predicted"/>
<dbReference type="CDD" id="cd04877">
    <property type="entry name" value="ACT_TyrR"/>
    <property type="match status" value="1"/>
</dbReference>
<dbReference type="PROSITE" id="PS00688">
    <property type="entry name" value="SIGMA54_INTERACT_3"/>
    <property type="match status" value="1"/>
</dbReference>
<evidence type="ECO:0000256" key="3">
    <source>
        <dbReference type="ARBA" id="ARBA00022491"/>
    </source>
</evidence>
<dbReference type="Pfam" id="PF18024">
    <property type="entry name" value="HTH_50"/>
    <property type="match status" value="1"/>
</dbReference>
<dbReference type="NCBIfam" id="TIGR04381">
    <property type="entry name" value="HTH_TypR"/>
    <property type="match status" value="1"/>
</dbReference>
<dbReference type="SMART" id="SM00091">
    <property type="entry name" value="PAS"/>
    <property type="match status" value="1"/>
</dbReference>
<dbReference type="SUPFAM" id="SSF55785">
    <property type="entry name" value="PYP-like sensor domain (PAS domain)"/>
    <property type="match status" value="1"/>
</dbReference>
<dbReference type="FunFam" id="3.40.50.300:FF:000006">
    <property type="entry name" value="DNA-binding transcriptional regulator NtrC"/>
    <property type="match status" value="1"/>
</dbReference>
<dbReference type="Gene3D" id="1.10.8.60">
    <property type="match status" value="1"/>
</dbReference>
<evidence type="ECO:0000256" key="2">
    <source>
        <dbReference type="ARBA" id="ARBA00022490"/>
    </source>
</evidence>
<evidence type="ECO:0000256" key="7">
    <source>
        <dbReference type="ARBA" id="ARBA00023015"/>
    </source>
</evidence>
<dbReference type="PANTHER" id="PTHR32071:SF3">
    <property type="entry name" value="HTH-TYPE TRANSCRIPTIONAL REGULATORY PROTEIN TYRR"/>
    <property type="match status" value="1"/>
</dbReference>
<evidence type="ECO:0000256" key="8">
    <source>
        <dbReference type="ARBA" id="ARBA00023125"/>
    </source>
</evidence>
<organism evidence="15 16">
    <name type="scientific">Photobacterium damselae subsp. damselae</name>
    <name type="common">Listonella damsela</name>
    <dbReference type="NCBI Taxonomy" id="85581"/>
    <lineage>
        <taxon>Bacteria</taxon>
        <taxon>Pseudomonadati</taxon>
        <taxon>Pseudomonadota</taxon>
        <taxon>Gammaproteobacteria</taxon>
        <taxon>Vibrionales</taxon>
        <taxon>Vibrionaceae</taxon>
        <taxon>Photobacterium</taxon>
    </lineage>
</organism>
<dbReference type="InterPro" id="IPR002912">
    <property type="entry name" value="ACT_dom"/>
</dbReference>
<keyword evidence="9" id="KW-0010">Activator</keyword>
<name>A0A1C3DZ62_PHODD</name>
<dbReference type="InterPro" id="IPR030828">
    <property type="entry name" value="HTH_TyrR"/>
</dbReference>
<comment type="caution">
    <text evidence="15">The sequence shown here is derived from an EMBL/GenBank/DDBJ whole genome shotgun (WGS) entry which is preliminary data.</text>
</comment>
<dbReference type="PROSITE" id="PS00675">
    <property type="entry name" value="SIGMA54_INTERACT_1"/>
    <property type="match status" value="1"/>
</dbReference>
<keyword evidence="7" id="KW-0805">Transcription regulation</keyword>
<sequence length="513" mass="58176">MRLQVFCEDRVGITRELLDILTAQQIDLRGIEIDRIGIIYLNCPEVAFESFSQLMSQIRQLDGVTDVRRIQFMPSEREHKELSALLQTLPDPFFSINLQGKVDLSNHAAEVLMGKEQQVMLGESIHHLLGFNFHQWLEKEQAKRRSEMVVISGIDYVMDIMPVYVADDNEDEVLASAVILLKSLSEAKMPIAMRKISGNQGFEHLIGHSSRFKHLVAQAKKLALLDAPLLIQGETGTGKEMLARACHQRSLRRDKPFMVVNCVSMPDNAAETELFGEVATIGEPSKKGIFEQAEGGTVFLYEIGEMSPHLQVKLLRFLQDGTFRRVGEEKEIKVNVRVICSTQKRLHELVAAGQFREDLYYRLNVLALVVPPLRERVADILPLSELFLSQFAKELQQTKPSISDEVSHCLTQYAWPGNIRQLRNILFRAMTQVESDVLQMEDIHLPENEVSSSIISDETLEGSLDEIMKRYESGILANLYKTYPSTRKLATRLGVSHTAIANKLREYDLTKAK</sequence>
<dbReference type="Gene3D" id="3.30.450.20">
    <property type="entry name" value="PAS domain"/>
    <property type="match status" value="1"/>
</dbReference>
<keyword evidence="2" id="KW-0963">Cytoplasm</keyword>
<dbReference type="GO" id="GO:0005524">
    <property type="term" value="F:ATP binding"/>
    <property type="evidence" value="ECO:0007669"/>
    <property type="project" value="UniProtKB-KW"/>
</dbReference>
<comment type="subcellular location">
    <subcellularLocation>
        <location evidence="1">Cytoplasm</location>
    </subcellularLocation>
</comment>
<evidence type="ECO:0000256" key="9">
    <source>
        <dbReference type="ARBA" id="ARBA00023159"/>
    </source>
</evidence>
<dbReference type="Pfam" id="PF01842">
    <property type="entry name" value="ACT"/>
    <property type="match status" value="1"/>
</dbReference>
<evidence type="ECO:0000256" key="1">
    <source>
        <dbReference type="ARBA" id="ARBA00004496"/>
    </source>
</evidence>
<dbReference type="PROSITE" id="PS51671">
    <property type="entry name" value="ACT"/>
    <property type="match status" value="1"/>
</dbReference>
<dbReference type="InterPro" id="IPR003593">
    <property type="entry name" value="AAA+_ATPase"/>
</dbReference>
<dbReference type="InterPro" id="IPR035965">
    <property type="entry name" value="PAS-like_dom_sf"/>
</dbReference>
<dbReference type="SUPFAM" id="SSF46689">
    <property type="entry name" value="Homeodomain-like"/>
    <property type="match status" value="1"/>
</dbReference>
<keyword evidence="6" id="KW-0067">ATP-binding</keyword>
<keyword evidence="5" id="KW-0058">Aromatic hydrocarbons catabolism</keyword>
<dbReference type="InterPro" id="IPR027417">
    <property type="entry name" value="P-loop_NTPase"/>
</dbReference>
<feature type="domain" description="Sigma-54 factor interaction" evidence="12">
    <location>
        <begin position="205"/>
        <end position="431"/>
    </location>
</feature>
<evidence type="ECO:0000259" key="12">
    <source>
        <dbReference type="PROSITE" id="PS50045"/>
    </source>
</evidence>
<dbReference type="InterPro" id="IPR000014">
    <property type="entry name" value="PAS"/>
</dbReference>
<gene>
    <name evidence="15" type="primary">tyrR</name>
    <name evidence="15" type="ORF">F6450_13655</name>
</gene>
<dbReference type="GO" id="GO:0006355">
    <property type="term" value="P:regulation of DNA-templated transcription"/>
    <property type="evidence" value="ECO:0007669"/>
    <property type="project" value="InterPro"/>
</dbReference>
<dbReference type="InterPro" id="IPR009057">
    <property type="entry name" value="Homeodomain-like_sf"/>
</dbReference>
<dbReference type="CDD" id="cd00009">
    <property type="entry name" value="AAA"/>
    <property type="match status" value="1"/>
</dbReference>
<dbReference type="InterPro" id="IPR025944">
    <property type="entry name" value="Sigma_54_int_dom_CS"/>
</dbReference>
<dbReference type="RefSeq" id="WP_005298766.1">
    <property type="nucleotide sequence ID" value="NZ_CP021151.1"/>
</dbReference>
<keyword evidence="10" id="KW-0804">Transcription</keyword>
<dbReference type="InterPro" id="IPR045865">
    <property type="entry name" value="ACT-like_dom_sf"/>
</dbReference>
<evidence type="ECO:0000256" key="11">
    <source>
        <dbReference type="ARBA" id="ARBA00029500"/>
    </source>
</evidence>
<evidence type="ECO:0000256" key="5">
    <source>
        <dbReference type="ARBA" id="ARBA00022797"/>
    </source>
</evidence>
<evidence type="ECO:0000313" key="16">
    <source>
        <dbReference type="Proteomes" id="UP000480943"/>
    </source>
</evidence>
<dbReference type="Pfam" id="PF00158">
    <property type="entry name" value="Sigma54_activat"/>
    <property type="match status" value="1"/>
</dbReference>
<dbReference type="PROSITE" id="PS50045">
    <property type="entry name" value="SIGMA54_INTERACT_4"/>
    <property type="match status" value="1"/>
</dbReference>
<protein>
    <recommendedName>
        <fullName evidence="11">HTH-type transcriptional regulatory protein TyrR</fullName>
    </recommendedName>
</protein>
<evidence type="ECO:0000313" key="15">
    <source>
        <dbReference type="EMBL" id="KAB1179407.1"/>
    </source>
</evidence>
<evidence type="ECO:0000259" key="13">
    <source>
        <dbReference type="PROSITE" id="PS50112"/>
    </source>
</evidence>
<accession>A0A1C3DZ62</accession>
<dbReference type="InterPro" id="IPR058031">
    <property type="entry name" value="AAA_lid_NorR"/>
</dbReference>
<feature type="domain" description="PAS" evidence="13">
    <location>
        <begin position="78"/>
        <end position="124"/>
    </location>
</feature>
<dbReference type="Gene3D" id="3.30.70.260">
    <property type="match status" value="1"/>
</dbReference>
<dbReference type="InterPro" id="IPR002078">
    <property type="entry name" value="Sigma_54_int"/>
</dbReference>
<dbReference type="PROSITE" id="PS50112">
    <property type="entry name" value="PAS"/>
    <property type="match status" value="1"/>
</dbReference>
<reference evidence="15 16" key="1">
    <citation type="submission" date="2019-09" db="EMBL/GenBank/DDBJ databases">
        <title>Photobacterium damselae subsp. damselae CDC-2227-81, a human clinical isolate.</title>
        <authorList>
            <person name="Osorio C.R."/>
        </authorList>
    </citation>
    <scope>NUCLEOTIDE SEQUENCE [LARGE SCALE GENOMIC DNA]</scope>
    <source>
        <strain evidence="15 16">CDC-2227-81</strain>
    </source>
</reference>
<dbReference type="Gene3D" id="1.10.10.60">
    <property type="entry name" value="Homeodomain-like"/>
    <property type="match status" value="1"/>
</dbReference>
<evidence type="ECO:0000259" key="14">
    <source>
        <dbReference type="PROSITE" id="PS51671"/>
    </source>
</evidence>
<dbReference type="PANTHER" id="PTHR32071">
    <property type="entry name" value="TRANSCRIPTIONAL REGULATORY PROTEIN"/>
    <property type="match status" value="1"/>
</dbReference>
<dbReference type="GO" id="GO:0005737">
    <property type="term" value="C:cytoplasm"/>
    <property type="evidence" value="ECO:0007669"/>
    <property type="project" value="UniProtKB-SubCell"/>
</dbReference>
<feature type="domain" description="ACT" evidence="14">
    <location>
        <begin position="2"/>
        <end position="72"/>
    </location>
</feature>
<dbReference type="NCBIfam" id="NF008085">
    <property type="entry name" value="PRK10820.1"/>
    <property type="match status" value="1"/>
</dbReference>
<dbReference type="Proteomes" id="UP000480943">
    <property type="component" value="Unassembled WGS sequence"/>
</dbReference>
<dbReference type="InterPro" id="IPR025662">
    <property type="entry name" value="Sigma_54_int_dom_ATP-bd_1"/>
</dbReference>
<dbReference type="SUPFAM" id="SSF55021">
    <property type="entry name" value="ACT-like"/>
    <property type="match status" value="1"/>
</dbReference>
<dbReference type="EMBL" id="VZUQ01000071">
    <property type="protein sequence ID" value="KAB1179407.1"/>
    <property type="molecule type" value="Genomic_DNA"/>
</dbReference>
<keyword evidence="8" id="KW-0238">DNA-binding</keyword>
<dbReference type="SMART" id="SM00382">
    <property type="entry name" value="AAA"/>
    <property type="match status" value="1"/>
</dbReference>